<reference evidence="1" key="1">
    <citation type="submission" date="2016-10" db="EMBL/GenBank/DDBJ databases">
        <authorList>
            <person name="Varghese N."/>
        </authorList>
    </citation>
    <scope>NUCLEOTIDE SEQUENCE</scope>
</reference>
<proteinExistence type="predicted"/>
<accession>A0A218MLI9</accession>
<dbReference type="EMBL" id="KY052815">
    <property type="protein sequence ID" value="ASF00145.1"/>
    <property type="molecule type" value="Genomic_DNA"/>
</dbReference>
<protein>
    <submittedName>
        <fullName evidence="1">Uncharacterized protein</fullName>
    </submittedName>
</protein>
<reference evidence="1" key="2">
    <citation type="journal article" date="2017" name="Nat. Commun.">
        <title>Single-virus genomics reveals hidden cosmopolitan and abundant viruses.</title>
        <authorList>
            <person name="Martinez-Hernandez F."/>
            <person name="Fornas O."/>
            <person name="Lluesma Gomez M."/>
            <person name="Bolduc B."/>
            <person name="de la Cruz Pena M.J."/>
            <person name="Martinez J.M."/>
            <person name="Anton J."/>
            <person name="Gasol J.M."/>
            <person name="Rosselli R."/>
            <person name="Rodriguez-Valera F."/>
            <person name="Sullivan M.B."/>
            <person name="Acinas S.G."/>
            <person name="Martinez-Garcia M."/>
        </authorList>
    </citation>
    <scope>NUCLEOTIDE SEQUENCE</scope>
</reference>
<sequence>MAITVTVTETPTYVTVNETNTAVTLNQSDNPITVTTTTDLTFPANQAGEVTYSATGTLPGGNVQEALADLADQFFRQASTPSGDNLAEGDLWYNTSSEELFVYRQVPGGFEWHTIASAGGSSPTSFTLDGGSF</sequence>
<organism evidence="1">
    <name type="scientific">uncultured virus</name>
    <dbReference type="NCBI Taxonomy" id="340016"/>
    <lineage>
        <taxon>Viruses</taxon>
        <taxon>environmental samples</taxon>
    </lineage>
</organism>
<evidence type="ECO:0000313" key="1">
    <source>
        <dbReference type="EMBL" id="ASF00145.1"/>
    </source>
</evidence>
<name>A0A218MLI9_9VIRU</name>